<feature type="region of interest" description="Disordered" evidence="1">
    <location>
        <begin position="357"/>
        <end position="396"/>
    </location>
</feature>
<dbReference type="GO" id="GO:0005794">
    <property type="term" value="C:Golgi apparatus"/>
    <property type="evidence" value="ECO:0007669"/>
    <property type="project" value="TreeGrafter"/>
</dbReference>
<reference evidence="3 4" key="1">
    <citation type="journal article" date="2018" name="Mol. Biol. Evol.">
        <title>Broad Genomic Sampling Reveals a Smut Pathogenic Ancestry of the Fungal Clade Ustilaginomycotina.</title>
        <authorList>
            <person name="Kijpornyongpan T."/>
            <person name="Mondo S.J."/>
            <person name="Barry K."/>
            <person name="Sandor L."/>
            <person name="Lee J."/>
            <person name="Lipzen A."/>
            <person name="Pangilinan J."/>
            <person name="LaButti K."/>
            <person name="Hainaut M."/>
            <person name="Henrissat B."/>
            <person name="Grigoriev I.V."/>
            <person name="Spatafora J.W."/>
            <person name="Aime M.C."/>
        </authorList>
    </citation>
    <scope>NUCLEOTIDE SEQUENCE [LARGE SCALE GENOMIC DNA]</scope>
    <source>
        <strain evidence="3 4">MCA 4198</strain>
    </source>
</reference>
<dbReference type="PANTHER" id="PTHR10783:SF103">
    <property type="entry name" value="SOLUTE CARRIER FAMILY 53 MEMBER 1"/>
    <property type="match status" value="1"/>
</dbReference>
<keyword evidence="4" id="KW-1185">Reference proteome</keyword>
<name>A0A316YUK4_9BASI</name>
<accession>A0A316YUK4</accession>
<dbReference type="GO" id="GO:0000822">
    <property type="term" value="F:inositol hexakisphosphate binding"/>
    <property type="evidence" value="ECO:0007669"/>
    <property type="project" value="TreeGrafter"/>
</dbReference>
<evidence type="ECO:0000256" key="1">
    <source>
        <dbReference type="SAM" id="MobiDB-lite"/>
    </source>
</evidence>
<dbReference type="OrthoDB" id="9970435at2759"/>
<dbReference type="GO" id="GO:0016036">
    <property type="term" value="P:cellular response to phosphate starvation"/>
    <property type="evidence" value="ECO:0007669"/>
    <property type="project" value="TreeGrafter"/>
</dbReference>
<feature type="region of interest" description="Disordered" evidence="1">
    <location>
        <begin position="202"/>
        <end position="254"/>
    </location>
</feature>
<dbReference type="GO" id="GO:0005886">
    <property type="term" value="C:plasma membrane"/>
    <property type="evidence" value="ECO:0007669"/>
    <property type="project" value="TreeGrafter"/>
</dbReference>
<dbReference type="PROSITE" id="PS51382">
    <property type="entry name" value="SPX"/>
    <property type="match status" value="1"/>
</dbReference>
<proteinExistence type="predicted"/>
<dbReference type="Pfam" id="PF03105">
    <property type="entry name" value="SPX"/>
    <property type="match status" value="1"/>
</dbReference>
<evidence type="ECO:0000313" key="3">
    <source>
        <dbReference type="EMBL" id="PWN91713.1"/>
    </source>
</evidence>
<protein>
    <submittedName>
        <fullName evidence="3">SPX-domain-containing protein</fullName>
    </submittedName>
</protein>
<dbReference type="RefSeq" id="XP_025378911.1">
    <property type="nucleotide sequence ID" value="XM_025525671.1"/>
</dbReference>
<dbReference type="Proteomes" id="UP000245768">
    <property type="component" value="Unassembled WGS sequence"/>
</dbReference>
<dbReference type="STRING" id="215250.A0A316YUK4"/>
<gene>
    <name evidence="3" type="ORF">FA10DRAFT_73471</name>
</gene>
<feature type="compositionally biased region" description="Basic residues" evidence="1">
    <location>
        <begin position="237"/>
        <end position="252"/>
    </location>
</feature>
<feature type="domain" description="SPX" evidence="2">
    <location>
        <begin position="1"/>
        <end position="487"/>
    </location>
</feature>
<dbReference type="EMBL" id="KZ819635">
    <property type="protein sequence ID" value="PWN91713.1"/>
    <property type="molecule type" value="Genomic_DNA"/>
</dbReference>
<feature type="compositionally biased region" description="Low complexity" evidence="1">
    <location>
        <begin position="52"/>
        <end position="68"/>
    </location>
</feature>
<dbReference type="CDD" id="cd14475">
    <property type="entry name" value="SPX_SYG1_like"/>
    <property type="match status" value="1"/>
</dbReference>
<dbReference type="PANTHER" id="PTHR10783">
    <property type="entry name" value="XENOTROPIC AND POLYTROPIC RETROVIRUS RECEPTOR 1-RELATED"/>
    <property type="match status" value="1"/>
</dbReference>
<feature type="compositionally biased region" description="Low complexity" evidence="1">
    <location>
        <begin position="140"/>
        <end position="150"/>
    </location>
</feature>
<dbReference type="AlphaFoldDB" id="A0A316YUK4"/>
<evidence type="ECO:0000313" key="4">
    <source>
        <dbReference type="Proteomes" id="UP000245768"/>
    </source>
</evidence>
<dbReference type="InterPro" id="IPR004331">
    <property type="entry name" value="SPX_dom"/>
</dbReference>
<feature type="region of interest" description="Disordered" evidence="1">
    <location>
        <begin position="51"/>
        <end position="71"/>
    </location>
</feature>
<feature type="region of interest" description="Disordered" evidence="1">
    <location>
        <begin position="83"/>
        <end position="106"/>
    </location>
</feature>
<dbReference type="GO" id="GO:0006817">
    <property type="term" value="P:phosphate ion transport"/>
    <property type="evidence" value="ECO:0007669"/>
    <property type="project" value="TreeGrafter"/>
</dbReference>
<dbReference type="InParanoid" id="A0A316YUK4"/>
<evidence type="ECO:0000259" key="2">
    <source>
        <dbReference type="PROSITE" id="PS51382"/>
    </source>
</evidence>
<sequence>MKFGRYLEENSVVEWKRAYLKYRGLKKLIKRVDARHKARLNLELQLVRSDASESSSATARGAGSTDGSVGSAWRRIGLRQRNGTHLEQQAGLDGEERSYGGTDRSAPLLNVTRYNEELSRLPVVSFEGTGLDYPMEYRLQQQQRQQQQRQSGQEPEALSPDPSSSQATRVPSDEETVYSNTLTSKLAPLGLHDDVENVAGATSSASNGAKASLSFADPPLETVKAPMEGEDGDKSKKSSKPKKEKKQKKKKSRNQELLNEILEENLDEEERKFFWALDNELEHIVSFYEERESNMARRYEILARQLEELSEHRRMYKALHPPGHQADQQGTGSWLVDYVQRPVSALRHSPLHVVGSAPEAISKMKGSSGDKKKSGAAKRKIQQEHEEEDEGDRRRSAALSRMFNVNGGFISEADDEEIRKHNKDAAMSQDPERYKAARKKLKVAVLEYYKGLEILKNYKILNRTGIAKILKKFEKTTEVRCADAYYRAKVAPSILVASESVEKLIKGTEGEGRSRTLLSFLHRIMADSGQEIFTAYFEHGNRKKALDRLRVNASGQTVDQRHTHHLSVARAGFFVGVALCATIGGLIEAFRLYSRCFSASIWLFGTRRGSTPYSSSSGMSVTPLTSTSILSSRHSSSCSSASPSGSASSILFQKVLHRLHGQSSTSSWSSSFS</sequence>
<feature type="region of interest" description="Disordered" evidence="1">
    <location>
        <begin position="140"/>
        <end position="178"/>
    </location>
</feature>
<organism evidence="3 4">
    <name type="scientific">Acaromyces ingoldii</name>
    <dbReference type="NCBI Taxonomy" id="215250"/>
    <lineage>
        <taxon>Eukaryota</taxon>
        <taxon>Fungi</taxon>
        <taxon>Dikarya</taxon>
        <taxon>Basidiomycota</taxon>
        <taxon>Ustilaginomycotina</taxon>
        <taxon>Exobasidiomycetes</taxon>
        <taxon>Exobasidiales</taxon>
        <taxon>Cryptobasidiaceae</taxon>
        <taxon>Acaromyces</taxon>
    </lineage>
</organism>
<dbReference type="GeneID" id="37047587"/>